<dbReference type="PROSITE" id="PS51379">
    <property type="entry name" value="4FE4S_FER_2"/>
    <property type="match status" value="1"/>
</dbReference>
<gene>
    <name evidence="5" type="ORF">SAMN02745751_01362</name>
</gene>
<keyword evidence="1" id="KW-0479">Metal-binding</keyword>
<dbReference type="Gene3D" id="3.30.70.20">
    <property type="match status" value="1"/>
</dbReference>
<dbReference type="OrthoDB" id="5421405at2"/>
<keyword evidence="3" id="KW-0411">Iron-sulfur</keyword>
<evidence type="ECO:0000256" key="1">
    <source>
        <dbReference type="ARBA" id="ARBA00022723"/>
    </source>
</evidence>
<dbReference type="InterPro" id="IPR017896">
    <property type="entry name" value="4Fe4S_Fe-S-bd"/>
</dbReference>
<protein>
    <submittedName>
        <fullName evidence="5">4Fe-4S binding domain-containing protein</fullName>
    </submittedName>
</protein>
<dbReference type="GO" id="GO:0051536">
    <property type="term" value="F:iron-sulfur cluster binding"/>
    <property type="evidence" value="ECO:0007669"/>
    <property type="project" value="UniProtKB-KW"/>
</dbReference>
<dbReference type="AlphaFoldDB" id="A0A1M6F5M1"/>
<proteinExistence type="predicted"/>
<dbReference type="InterPro" id="IPR017900">
    <property type="entry name" value="4Fe4S_Fe_S_CS"/>
</dbReference>
<evidence type="ECO:0000259" key="4">
    <source>
        <dbReference type="PROSITE" id="PS51379"/>
    </source>
</evidence>
<name>A0A1M6F5M1_9FIRM</name>
<dbReference type="Proteomes" id="UP000184052">
    <property type="component" value="Unassembled WGS sequence"/>
</dbReference>
<sequence length="74" mass="8238">MSKANKKNSNKEKKAYINQSVCDRSPFCPVKRVCPVNAVEKKGFFGGEITINKEKCIGCSKCVAYCPHHAVSMR</sequence>
<evidence type="ECO:0000256" key="3">
    <source>
        <dbReference type="ARBA" id="ARBA00023014"/>
    </source>
</evidence>
<dbReference type="PROSITE" id="PS00198">
    <property type="entry name" value="4FE4S_FER_1"/>
    <property type="match status" value="1"/>
</dbReference>
<dbReference type="STRING" id="1121476.SAMN02745751_01362"/>
<evidence type="ECO:0000256" key="2">
    <source>
        <dbReference type="ARBA" id="ARBA00023004"/>
    </source>
</evidence>
<dbReference type="SUPFAM" id="SSF54862">
    <property type="entry name" value="4Fe-4S ferredoxins"/>
    <property type="match status" value="1"/>
</dbReference>
<evidence type="ECO:0000313" key="5">
    <source>
        <dbReference type="EMBL" id="SHI93005.1"/>
    </source>
</evidence>
<organism evidence="5 6">
    <name type="scientific">Dethiosulfatibacter aminovorans DSM 17477</name>
    <dbReference type="NCBI Taxonomy" id="1121476"/>
    <lineage>
        <taxon>Bacteria</taxon>
        <taxon>Bacillati</taxon>
        <taxon>Bacillota</taxon>
        <taxon>Tissierellia</taxon>
        <taxon>Dethiosulfatibacter</taxon>
    </lineage>
</organism>
<dbReference type="GO" id="GO:0046872">
    <property type="term" value="F:metal ion binding"/>
    <property type="evidence" value="ECO:0007669"/>
    <property type="project" value="UniProtKB-KW"/>
</dbReference>
<evidence type="ECO:0000313" key="6">
    <source>
        <dbReference type="Proteomes" id="UP000184052"/>
    </source>
</evidence>
<dbReference type="Pfam" id="PF00037">
    <property type="entry name" value="Fer4"/>
    <property type="match status" value="1"/>
</dbReference>
<reference evidence="5 6" key="1">
    <citation type="submission" date="2016-11" db="EMBL/GenBank/DDBJ databases">
        <authorList>
            <person name="Jaros S."/>
            <person name="Januszkiewicz K."/>
            <person name="Wedrychowicz H."/>
        </authorList>
    </citation>
    <scope>NUCLEOTIDE SEQUENCE [LARGE SCALE GENOMIC DNA]</scope>
    <source>
        <strain evidence="5 6">DSM 17477</strain>
    </source>
</reference>
<feature type="domain" description="4Fe-4S ferredoxin-type" evidence="4">
    <location>
        <begin position="47"/>
        <end position="74"/>
    </location>
</feature>
<accession>A0A1M6F5M1</accession>
<dbReference type="RefSeq" id="WP_073048832.1">
    <property type="nucleotide sequence ID" value="NZ_FQZL01000008.1"/>
</dbReference>
<dbReference type="EMBL" id="FQZL01000008">
    <property type="protein sequence ID" value="SHI93005.1"/>
    <property type="molecule type" value="Genomic_DNA"/>
</dbReference>
<keyword evidence="2" id="KW-0408">Iron</keyword>
<keyword evidence="6" id="KW-1185">Reference proteome</keyword>